<dbReference type="EMBL" id="CP018477">
    <property type="protein sequence ID" value="ASV74642.1"/>
    <property type="molecule type" value="Genomic_DNA"/>
</dbReference>
<organism evidence="3 4">
    <name type="scientific">Thermogutta terrifontis</name>
    <dbReference type="NCBI Taxonomy" id="1331910"/>
    <lineage>
        <taxon>Bacteria</taxon>
        <taxon>Pseudomonadati</taxon>
        <taxon>Planctomycetota</taxon>
        <taxon>Planctomycetia</taxon>
        <taxon>Pirellulales</taxon>
        <taxon>Thermoguttaceae</taxon>
        <taxon>Thermogutta</taxon>
    </lineage>
</organism>
<dbReference type="GO" id="GO:0046872">
    <property type="term" value="F:metal ion binding"/>
    <property type="evidence" value="ECO:0007669"/>
    <property type="project" value="UniProtKB-KW"/>
</dbReference>
<dbReference type="AlphaFoldDB" id="A0A286RFC9"/>
<comment type="catalytic activity">
    <reaction evidence="2">
        <text>alpha,alpha-trehalose 6-phosphate + H2O = alpha,alpha-trehalose + phosphate</text>
        <dbReference type="Rhea" id="RHEA:23420"/>
        <dbReference type="ChEBI" id="CHEBI:15377"/>
        <dbReference type="ChEBI" id="CHEBI:16551"/>
        <dbReference type="ChEBI" id="CHEBI:43474"/>
        <dbReference type="ChEBI" id="CHEBI:58429"/>
        <dbReference type="EC" id="3.1.3.12"/>
    </reaction>
</comment>
<comment type="function">
    <text evidence="2">Removes the phosphate from trehalose 6-phosphate to produce free trehalose.</text>
</comment>
<keyword evidence="4" id="KW-1185">Reference proteome</keyword>
<name>A0A286RFC9_9BACT</name>
<gene>
    <name evidence="3" type="ORF">THTE_2040</name>
</gene>
<sequence>MEILKNPHKLPAILDLLAQGAQGVLLCDYDGTLAPFCEDPRKAVPYSWVPALLGEIQREGTRVIVVTGRLAEDLTVLLPLSGVEIWGSHGRERLFPDGRRWVWEPDPHAEQLLDTIKTELSREWPDVRMERKVGCLAIHFRGLPDQDVQRLQQSIADFLHRQDSSGLLERRAFHLGVELQISGPTKGDAVRGILQELGDRRTAVAFLGDDRTDEDAFRALGEAGLSVLVSPTPRETYADVRLENEGEVHDFLRRWLNAARKGGDHDRQ</sequence>
<dbReference type="UniPathway" id="UPA00299"/>
<dbReference type="Proteomes" id="UP000215086">
    <property type="component" value="Chromosome"/>
</dbReference>
<evidence type="ECO:0000313" key="4">
    <source>
        <dbReference type="Proteomes" id="UP000215086"/>
    </source>
</evidence>
<keyword evidence="1 2" id="KW-0378">Hydrolase</keyword>
<dbReference type="RefSeq" id="WP_095414906.1">
    <property type="nucleotide sequence ID" value="NZ_CP018477.1"/>
</dbReference>
<dbReference type="PANTHER" id="PTHR43768">
    <property type="entry name" value="TREHALOSE 6-PHOSPHATE PHOSPHATASE"/>
    <property type="match status" value="1"/>
</dbReference>
<dbReference type="Gene3D" id="3.40.50.1000">
    <property type="entry name" value="HAD superfamily/HAD-like"/>
    <property type="match status" value="1"/>
</dbReference>
<keyword evidence="2" id="KW-0460">Magnesium</keyword>
<dbReference type="SUPFAM" id="SSF56784">
    <property type="entry name" value="HAD-like"/>
    <property type="match status" value="1"/>
</dbReference>
<keyword evidence="2" id="KW-0479">Metal-binding</keyword>
<comment type="cofactor">
    <cofactor evidence="2">
        <name>Mg(2+)</name>
        <dbReference type="ChEBI" id="CHEBI:18420"/>
    </cofactor>
</comment>
<dbReference type="InterPro" id="IPR003337">
    <property type="entry name" value="Trehalose_PPase"/>
</dbReference>
<dbReference type="EC" id="3.1.3.12" evidence="2"/>
<accession>A0A286RFC9</accession>
<reference evidence="3 4" key="1">
    <citation type="journal article" name="Front. Microbiol.">
        <title>Sugar Metabolism of the First Thermophilic Planctomycete Thermogutta terrifontis: Comparative Genomic and Transcriptomic Approaches.</title>
        <authorList>
            <person name="Elcheninov A.G."/>
            <person name="Menzel P."/>
            <person name="Gudbergsdottir S.R."/>
            <person name="Slesarev A.I."/>
            <person name="Kadnikov V.V."/>
            <person name="Krogh A."/>
            <person name="Bonch-Osmolovskaya E.A."/>
            <person name="Peng X."/>
            <person name="Kublanov I.V."/>
        </authorList>
    </citation>
    <scope>NUCLEOTIDE SEQUENCE [LARGE SCALE GENOMIC DNA]</scope>
    <source>
        <strain evidence="3 4">R1</strain>
    </source>
</reference>
<dbReference type="GO" id="GO:0004805">
    <property type="term" value="F:trehalose-phosphatase activity"/>
    <property type="evidence" value="ECO:0007669"/>
    <property type="project" value="UniProtKB-EC"/>
</dbReference>
<evidence type="ECO:0000313" key="3">
    <source>
        <dbReference type="EMBL" id="ASV74642.1"/>
    </source>
</evidence>
<evidence type="ECO:0000256" key="1">
    <source>
        <dbReference type="ARBA" id="ARBA00022801"/>
    </source>
</evidence>
<dbReference type="InterPro" id="IPR044651">
    <property type="entry name" value="OTSB-like"/>
</dbReference>
<dbReference type="OrthoDB" id="3902805at2"/>
<dbReference type="GO" id="GO:0005992">
    <property type="term" value="P:trehalose biosynthetic process"/>
    <property type="evidence" value="ECO:0007669"/>
    <property type="project" value="UniProtKB-UniPathway"/>
</dbReference>
<evidence type="ECO:0000256" key="2">
    <source>
        <dbReference type="RuleBase" id="RU361117"/>
    </source>
</evidence>
<dbReference type="PANTHER" id="PTHR43768:SF3">
    <property type="entry name" value="TREHALOSE 6-PHOSPHATE PHOSPHATASE"/>
    <property type="match status" value="1"/>
</dbReference>
<dbReference type="Pfam" id="PF02358">
    <property type="entry name" value="Trehalose_PPase"/>
    <property type="match status" value="1"/>
</dbReference>
<dbReference type="InterPro" id="IPR036412">
    <property type="entry name" value="HAD-like_sf"/>
</dbReference>
<dbReference type="NCBIfam" id="TIGR00685">
    <property type="entry name" value="T6PP"/>
    <property type="match status" value="1"/>
</dbReference>
<comment type="pathway">
    <text evidence="2">Glycan biosynthesis; trehalose biosynthesis.</text>
</comment>
<protein>
    <recommendedName>
        <fullName evidence="2">Trehalose 6-phosphate phosphatase</fullName>
        <ecNumber evidence="2">3.1.3.12</ecNumber>
    </recommendedName>
</protein>
<dbReference type="InterPro" id="IPR023214">
    <property type="entry name" value="HAD_sf"/>
</dbReference>
<comment type="similarity">
    <text evidence="2">Belongs to the trehalose phosphatase family.</text>
</comment>
<dbReference type="Gene3D" id="3.30.70.1020">
    <property type="entry name" value="Trehalose-6-phosphate phosphatase related protein, domain 2"/>
    <property type="match status" value="1"/>
</dbReference>
<proteinExistence type="inferred from homology"/>
<dbReference type="KEGG" id="ttf:THTE_2040"/>